<reference evidence="9 10" key="2">
    <citation type="submission" date="2024-02" db="EMBL/GenBank/DDBJ databases">
        <title>The Genome Sequence of Enterococcus diestrammenae JM9A.</title>
        <authorList>
            <person name="Earl A."/>
            <person name="Manson A."/>
            <person name="Gilmore M."/>
            <person name="Sanders J."/>
            <person name="Shea T."/>
            <person name="Howe W."/>
            <person name="Livny J."/>
            <person name="Cuomo C."/>
            <person name="Neafsey D."/>
            <person name="Birren B."/>
        </authorList>
    </citation>
    <scope>NUCLEOTIDE SEQUENCE [LARGE SCALE GENOMIC DNA]</scope>
    <source>
        <strain evidence="9 10">JM9A</strain>
    </source>
</reference>
<gene>
    <name evidence="9" type="ORF">BAU18_000798</name>
</gene>
<evidence type="ECO:0000313" key="10">
    <source>
        <dbReference type="Proteomes" id="UP001429357"/>
    </source>
</evidence>
<sequence>MAINTQLIHGYPVFDEETGASSIPLYQASTFKQAGIDQPQAFTYSRFGNPTRQALEEAIAAIEGGKCGFAFASGMAAIASVLLQFSQGDHLVMCKSIYGGTFTLAETVLKRFGISVTYVDETDLHSWEQAILPETKALYLETPSNPLLKITDIKQVVALAQKHELLTIIDNTFMTPQFQSPLSLGVDIVIHSATKFLNGHSDVVAGLVVVNDLALAEGIRAQQTVLGSILGVEDCWLVLRGLKTMGLRMAQAAATAAKIATFLAAAPQVKAVYYPGLASHLGHEIHLSQASSGGAVLSFELADQTAVLAFSKALKLPITAVSLGGVESILSYPATMSHACVPPEERARQGITEGLLRLSVGIEDAEDLLADLAQSLAQIPVATTVG</sequence>
<dbReference type="InterPro" id="IPR015421">
    <property type="entry name" value="PyrdxlP-dep_Trfase_major"/>
</dbReference>
<dbReference type="InterPro" id="IPR000277">
    <property type="entry name" value="Cys/Met-Metab_PyrdxlP-dep_enz"/>
</dbReference>
<evidence type="ECO:0000313" key="9">
    <source>
        <dbReference type="EMBL" id="MEO1781219.1"/>
    </source>
</evidence>
<dbReference type="SUPFAM" id="SSF53383">
    <property type="entry name" value="PLP-dependent transferases"/>
    <property type="match status" value="1"/>
</dbReference>
<dbReference type="PANTHER" id="PTHR11808">
    <property type="entry name" value="TRANS-SULFURATION ENZYME FAMILY MEMBER"/>
    <property type="match status" value="1"/>
</dbReference>
<proteinExistence type="inferred from homology"/>
<keyword evidence="4" id="KW-0028">Amino-acid biosynthesis</keyword>
<dbReference type="PANTHER" id="PTHR11808:SF50">
    <property type="entry name" value="CYSTATHIONINE BETA-LYASE"/>
    <property type="match status" value="1"/>
</dbReference>
<evidence type="ECO:0000256" key="3">
    <source>
        <dbReference type="ARBA" id="ARBA00012224"/>
    </source>
</evidence>
<dbReference type="Gene3D" id="3.90.1150.10">
    <property type="entry name" value="Aspartate Aminotransferase, domain 1"/>
    <property type="match status" value="1"/>
</dbReference>
<reference evidence="10" key="1">
    <citation type="submission" date="2016-06" db="EMBL/GenBank/DDBJ databases">
        <title>Four novel species of enterococci isolated from chicken manure.</title>
        <authorList>
            <person name="Van Tyne D."/>
        </authorList>
    </citation>
    <scope>NUCLEOTIDE SEQUENCE [LARGE SCALE GENOMIC DNA]</scope>
    <source>
        <strain evidence="10">JM9A</strain>
    </source>
</reference>
<evidence type="ECO:0000256" key="8">
    <source>
        <dbReference type="RuleBase" id="RU362118"/>
    </source>
</evidence>
<evidence type="ECO:0000256" key="2">
    <source>
        <dbReference type="ARBA" id="ARBA00009077"/>
    </source>
</evidence>
<comment type="caution">
    <text evidence="9">The sequence shown here is derived from an EMBL/GenBank/DDBJ whole genome shotgun (WGS) entry which is preliminary data.</text>
</comment>
<evidence type="ECO:0000256" key="6">
    <source>
        <dbReference type="ARBA" id="ARBA00023167"/>
    </source>
</evidence>
<evidence type="ECO:0000256" key="7">
    <source>
        <dbReference type="ARBA" id="ARBA00023239"/>
    </source>
</evidence>
<dbReference type="InterPro" id="IPR015422">
    <property type="entry name" value="PyrdxlP-dep_Trfase_small"/>
</dbReference>
<keyword evidence="5 8" id="KW-0663">Pyridoxal phosphate</keyword>
<keyword evidence="10" id="KW-1185">Reference proteome</keyword>
<dbReference type="RefSeq" id="WP_161870821.1">
    <property type="nucleotide sequence ID" value="NZ_MAEI02000001.1"/>
</dbReference>
<evidence type="ECO:0000256" key="4">
    <source>
        <dbReference type="ARBA" id="ARBA00022605"/>
    </source>
</evidence>
<comment type="similarity">
    <text evidence="2 8">Belongs to the trans-sulfuration enzymes family.</text>
</comment>
<dbReference type="PIRSF" id="PIRSF001434">
    <property type="entry name" value="CGS"/>
    <property type="match status" value="1"/>
</dbReference>
<dbReference type="Gene3D" id="3.40.640.10">
    <property type="entry name" value="Type I PLP-dependent aspartate aminotransferase-like (Major domain)"/>
    <property type="match status" value="1"/>
</dbReference>
<evidence type="ECO:0000256" key="1">
    <source>
        <dbReference type="ARBA" id="ARBA00001933"/>
    </source>
</evidence>
<keyword evidence="6" id="KW-0486">Methionine biosynthesis</keyword>
<comment type="cofactor">
    <cofactor evidence="1 8">
        <name>pyridoxal 5'-phosphate</name>
        <dbReference type="ChEBI" id="CHEBI:597326"/>
    </cofactor>
</comment>
<keyword evidence="7" id="KW-0456">Lyase</keyword>
<dbReference type="CDD" id="cd00614">
    <property type="entry name" value="CGS_like"/>
    <property type="match status" value="1"/>
</dbReference>
<protein>
    <recommendedName>
        <fullName evidence="3">cysteine-S-conjugate beta-lyase</fullName>
        <ecNumber evidence="3">4.4.1.13</ecNumber>
    </recommendedName>
</protein>
<accession>A0ABV0F1R0</accession>
<dbReference type="PROSITE" id="PS00868">
    <property type="entry name" value="CYS_MET_METAB_PP"/>
    <property type="match status" value="1"/>
</dbReference>
<dbReference type="Pfam" id="PF01053">
    <property type="entry name" value="Cys_Met_Meta_PP"/>
    <property type="match status" value="1"/>
</dbReference>
<evidence type="ECO:0000256" key="5">
    <source>
        <dbReference type="ARBA" id="ARBA00022898"/>
    </source>
</evidence>
<dbReference type="EC" id="4.4.1.13" evidence="3"/>
<dbReference type="Proteomes" id="UP001429357">
    <property type="component" value="Unassembled WGS sequence"/>
</dbReference>
<dbReference type="EMBL" id="MAEI02000001">
    <property type="protein sequence ID" value="MEO1781219.1"/>
    <property type="molecule type" value="Genomic_DNA"/>
</dbReference>
<organism evidence="9 10">
    <name type="scientific">Enterococcus diestrammenae</name>
    <dbReference type="NCBI Taxonomy" id="1155073"/>
    <lineage>
        <taxon>Bacteria</taxon>
        <taxon>Bacillati</taxon>
        <taxon>Bacillota</taxon>
        <taxon>Bacilli</taxon>
        <taxon>Lactobacillales</taxon>
        <taxon>Enterococcaceae</taxon>
        <taxon>Enterococcus</taxon>
    </lineage>
</organism>
<dbReference type="InterPro" id="IPR054542">
    <property type="entry name" value="Cys_met_metab_PP"/>
</dbReference>
<name>A0ABV0F1R0_9ENTE</name>
<dbReference type="InterPro" id="IPR015424">
    <property type="entry name" value="PyrdxlP-dep_Trfase"/>
</dbReference>